<dbReference type="PANTHER" id="PTHR18895">
    <property type="entry name" value="HEMK METHYLTRANSFERASE"/>
    <property type="match status" value="1"/>
</dbReference>
<dbReference type="NCBIfam" id="TIGR03534">
    <property type="entry name" value="RF_mod_PrmC"/>
    <property type="match status" value="1"/>
</dbReference>
<evidence type="ECO:0000256" key="4">
    <source>
        <dbReference type="ARBA" id="ARBA00048391"/>
    </source>
</evidence>
<dbReference type="SUPFAM" id="SSF53335">
    <property type="entry name" value="S-adenosyl-L-methionine-dependent methyltransferases"/>
    <property type="match status" value="1"/>
</dbReference>
<dbReference type="InterPro" id="IPR007848">
    <property type="entry name" value="Small_mtfrase_dom"/>
</dbReference>
<dbReference type="Proteomes" id="UP000295681">
    <property type="component" value="Unassembled WGS sequence"/>
</dbReference>
<keyword evidence="2 5" id="KW-0808">Transferase</keyword>
<dbReference type="HAMAP" id="MF_02126">
    <property type="entry name" value="RF_methyltr_PrmC"/>
    <property type="match status" value="1"/>
</dbReference>
<dbReference type="RefSeq" id="WP_010008793.1">
    <property type="nucleotide sequence ID" value="NZ_JAGYGP010000001.1"/>
</dbReference>
<dbReference type="InterPro" id="IPR050320">
    <property type="entry name" value="N5-glutamine_MTase"/>
</dbReference>
<name>A0A4R5NB31_9LACO</name>
<dbReference type="Pfam" id="PF17827">
    <property type="entry name" value="PrmC_N"/>
    <property type="match status" value="1"/>
</dbReference>
<evidence type="ECO:0000256" key="1">
    <source>
        <dbReference type="ARBA" id="ARBA00022603"/>
    </source>
</evidence>
<feature type="binding site" evidence="5">
    <location>
        <position position="198"/>
    </location>
    <ligand>
        <name>S-adenosyl-L-methionine</name>
        <dbReference type="ChEBI" id="CHEBI:59789"/>
    </ligand>
</feature>
<dbReference type="EC" id="2.1.1.297" evidence="5"/>
<dbReference type="InterPro" id="IPR004556">
    <property type="entry name" value="HemK-like"/>
</dbReference>
<dbReference type="NCBIfam" id="TIGR00536">
    <property type="entry name" value="hemK_fam"/>
    <property type="match status" value="1"/>
</dbReference>
<keyword evidence="3 5" id="KW-0949">S-adenosyl-L-methionine</keyword>
<dbReference type="InterPro" id="IPR002052">
    <property type="entry name" value="DNA_methylase_N6_adenine_CS"/>
</dbReference>
<dbReference type="InterPro" id="IPR029063">
    <property type="entry name" value="SAM-dependent_MTases_sf"/>
</dbReference>
<dbReference type="PANTHER" id="PTHR18895:SF74">
    <property type="entry name" value="MTRF1L RELEASE FACTOR GLUTAMINE METHYLTRANSFERASE"/>
    <property type="match status" value="1"/>
</dbReference>
<reference evidence="8 9" key="1">
    <citation type="journal article" date="2019" name="Appl. Microbiol. Biotechnol.">
        <title>Uncovering carbohydrate metabolism through a genotype-phenotype association study of 56 lactic acid bacteria genomes.</title>
        <authorList>
            <person name="Buron-Moles G."/>
            <person name="Chailyan A."/>
            <person name="Dolejs I."/>
            <person name="Forster J."/>
            <person name="Miks M.H."/>
        </authorList>
    </citation>
    <scope>NUCLEOTIDE SEQUENCE [LARGE SCALE GENOMIC DNA]</scope>
    <source>
        <strain evidence="8 9">ATCC 700006</strain>
    </source>
</reference>
<dbReference type="Pfam" id="PF05175">
    <property type="entry name" value="MTS"/>
    <property type="match status" value="1"/>
</dbReference>
<dbReference type="GO" id="GO:0032259">
    <property type="term" value="P:methylation"/>
    <property type="evidence" value="ECO:0007669"/>
    <property type="project" value="UniProtKB-KW"/>
</dbReference>
<dbReference type="STRING" id="907931.GCA_000165675_00292"/>
<dbReference type="EMBL" id="PUFI01000005">
    <property type="protein sequence ID" value="TDG69618.1"/>
    <property type="molecule type" value="Genomic_DNA"/>
</dbReference>
<accession>A0A4R5NB31</accession>
<evidence type="ECO:0000259" key="7">
    <source>
        <dbReference type="Pfam" id="PF17827"/>
    </source>
</evidence>
<protein>
    <recommendedName>
        <fullName evidence="5">Release factor glutamine methyltransferase</fullName>
        <shortName evidence="5">RF MTase</shortName>
        <ecNumber evidence="5">2.1.1.297</ecNumber>
    </recommendedName>
    <alternativeName>
        <fullName evidence="5">N5-glutamine methyltransferase PrmC</fullName>
    </alternativeName>
    <alternativeName>
        <fullName evidence="5">Protein-(glutamine-N5) MTase PrmC</fullName>
    </alternativeName>
    <alternativeName>
        <fullName evidence="5">Protein-glutamine N-methyltransferase PrmC</fullName>
    </alternativeName>
</protein>
<comment type="similarity">
    <text evidence="5">Belongs to the protein N5-glutamine methyltransferase family. PrmC subfamily.</text>
</comment>
<evidence type="ECO:0000259" key="6">
    <source>
        <dbReference type="Pfam" id="PF05175"/>
    </source>
</evidence>
<dbReference type="CDD" id="cd02440">
    <property type="entry name" value="AdoMet_MTases"/>
    <property type="match status" value="1"/>
</dbReference>
<feature type="domain" description="Release factor glutamine methyltransferase N-terminal" evidence="7">
    <location>
        <begin position="11"/>
        <end position="84"/>
    </location>
</feature>
<comment type="catalytic activity">
    <reaction evidence="4 5">
        <text>L-glutaminyl-[peptide chain release factor] + S-adenosyl-L-methionine = N(5)-methyl-L-glutaminyl-[peptide chain release factor] + S-adenosyl-L-homocysteine + H(+)</text>
        <dbReference type="Rhea" id="RHEA:42896"/>
        <dbReference type="Rhea" id="RHEA-COMP:10271"/>
        <dbReference type="Rhea" id="RHEA-COMP:10272"/>
        <dbReference type="ChEBI" id="CHEBI:15378"/>
        <dbReference type="ChEBI" id="CHEBI:30011"/>
        <dbReference type="ChEBI" id="CHEBI:57856"/>
        <dbReference type="ChEBI" id="CHEBI:59789"/>
        <dbReference type="ChEBI" id="CHEBI:61891"/>
        <dbReference type="EC" id="2.1.1.297"/>
    </reaction>
</comment>
<feature type="domain" description="Methyltransferase small" evidence="6">
    <location>
        <begin position="114"/>
        <end position="207"/>
    </location>
</feature>
<organism evidence="8 9">
    <name type="scientific">Leuconostoc fallax</name>
    <dbReference type="NCBI Taxonomy" id="1251"/>
    <lineage>
        <taxon>Bacteria</taxon>
        <taxon>Bacillati</taxon>
        <taxon>Bacillota</taxon>
        <taxon>Bacilli</taxon>
        <taxon>Lactobacillales</taxon>
        <taxon>Lactobacillaceae</taxon>
        <taxon>Leuconostoc</taxon>
    </lineage>
</organism>
<keyword evidence="1 5" id="KW-0489">Methyltransferase</keyword>
<sequence length="292" mass="33264">MEKPIKISILEARKWAIQELVNQNTMSTEIAQENVDFLLTGALDMNYGTLHANMTRQMPEFLVESWARWISELITGRPVQYVLGTAPFYGREFLVDERVLIPRPETELLVDWVLQDLKANSQKEIKILDIGTGSGAIVETILLEDQRVQGMAADISTDALTVAQHNAKKFKIRDRISFTESDVFAQIPAMKFDVILSNPPYIDPQDQNEMDQSVIDFEPDIALYAAHQGLAIYENIAQQLNNYLKDDGIAYFEIGYKQGQAVKDLLRAYIPQAQIDLKQDLSKLDRMIRVKK</sequence>
<comment type="caution">
    <text evidence="8">The sequence shown here is derived from an EMBL/GenBank/DDBJ whole genome shotgun (WGS) entry which is preliminary data.</text>
</comment>
<feature type="binding site" evidence="5">
    <location>
        <begin position="131"/>
        <end position="135"/>
    </location>
    <ligand>
        <name>S-adenosyl-L-methionine</name>
        <dbReference type="ChEBI" id="CHEBI:59789"/>
    </ligand>
</feature>
<proteinExistence type="inferred from homology"/>
<evidence type="ECO:0000313" key="8">
    <source>
        <dbReference type="EMBL" id="TDG69618.1"/>
    </source>
</evidence>
<dbReference type="GO" id="GO:0003676">
    <property type="term" value="F:nucleic acid binding"/>
    <property type="evidence" value="ECO:0007669"/>
    <property type="project" value="InterPro"/>
</dbReference>
<dbReference type="PROSITE" id="PS00092">
    <property type="entry name" value="N6_MTASE"/>
    <property type="match status" value="1"/>
</dbReference>
<evidence type="ECO:0000256" key="2">
    <source>
        <dbReference type="ARBA" id="ARBA00022679"/>
    </source>
</evidence>
<dbReference type="AlphaFoldDB" id="A0A4R5NB31"/>
<evidence type="ECO:0000256" key="3">
    <source>
        <dbReference type="ARBA" id="ARBA00022691"/>
    </source>
</evidence>
<keyword evidence="9" id="KW-1185">Reference proteome</keyword>
<dbReference type="GO" id="GO:0102559">
    <property type="term" value="F:peptide chain release factor N(5)-glutamine methyltransferase activity"/>
    <property type="evidence" value="ECO:0007669"/>
    <property type="project" value="UniProtKB-EC"/>
</dbReference>
<feature type="binding site" evidence="5">
    <location>
        <begin position="198"/>
        <end position="201"/>
    </location>
    <ligand>
        <name>substrate</name>
    </ligand>
</feature>
<comment type="function">
    <text evidence="5">Methylates the class 1 translation termination release factors RF1/PrfA and RF2/PrfB on the glutamine residue of the universally conserved GGQ motif.</text>
</comment>
<evidence type="ECO:0000256" key="5">
    <source>
        <dbReference type="HAMAP-Rule" id="MF_02126"/>
    </source>
</evidence>
<feature type="binding site" evidence="5">
    <location>
        <position position="154"/>
    </location>
    <ligand>
        <name>S-adenosyl-L-methionine</name>
        <dbReference type="ChEBI" id="CHEBI:59789"/>
    </ligand>
</feature>
<gene>
    <name evidence="5" type="primary">prmC</name>
    <name evidence="8" type="ORF">C5L23_001080</name>
</gene>
<dbReference type="Gene3D" id="1.10.8.10">
    <property type="entry name" value="DNA helicase RuvA subunit, C-terminal domain"/>
    <property type="match status" value="1"/>
</dbReference>
<evidence type="ECO:0000313" key="9">
    <source>
        <dbReference type="Proteomes" id="UP000295681"/>
    </source>
</evidence>
<dbReference type="InterPro" id="IPR040758">
    <property type="entry name" value="PrmC_N"/>
</dbReference>
<dbReference type="Gene3D" id="3.40.50.150">
    <property type="entry name" value="Vaccinia Virus protein VP39"/>
    <property type="match status" value="1"/>
</dbReference>
<comment type="caution">
    <text evidence="5">Lacks conserved residue(s) required for the propagation of feature annotation.</text>
</comment>
<dbReference type="InterPro" id="IPR019874">
    <property type="entry name" value="RF_methyltr_PrmC"/>
</dbReference>